<evidence type="ECO:0000256" key="1">
    <source>
        <dbReference type="ARBA" id="ARBA00004370"/>
    </source>
</evidence>
<dbReference type="PROSITE" id="PS51379">
    <property type="entry name" value="4FE4S_FER_2"/>
    <property type="match status" value="1"/>
</dbReference>
<comment type="caution">
    <text evidence="10">The sequence shown here is derived from an EMBL/GenBank/DDBJ whole genome shotgun (WGS) entry which is preliminary data.</text>
</comment>
<evidence type="ECO:0000256" key="7">
    <source>
        <dbReference type="PROSITE-ProRule" id="PRU00206"/>
    </source>
</evidence>
<feature type="disulfide bond" evidence="7">
    <location>
        <begin position="70"/>
        <end position="83"/>
    </location>
</feature>
<dbReference type="Pfam" id="PF00020">
    <property type="entry name" value="TNFR_c6"/>
    <property type="match status" value="2"/>
</dbReference>
<evidence type="ECO:0000256" key="2">
    <source>
        <dbReference type="ARBA" id="ARBA00022737"/>
    </source>
</evidence>
<dbReference type="PANTHER" id="PTHR46330:SF17">
    <property type="entry name" value="TUMOR NECROSIS FACTOR RECEPTOR SUPERFAMILY, MEMBER 10B"/>
    <property type="match status" value="1"/>
</dbReference>
<evidence type="ECO:0000256" key="5">
    <source>
        <dbReference type="ARBA" id="ARBA00023170"/>
    </source>
</evidence>
<sequence length="255" mass="28211">KRDKLDPLDLSRGGREFYQVQDTDRYCRKCPAGTHVAVHCKEQNGSSTCAPCDRNEFTEYPNGFAKCLRCRVCREDQVELSICQADQDTQCACRNGTFCSPDHPCEMCQKCQPRCPQGTVELAPCTPHSDRQCGPPTNTPGLSSKWGAAGGGGVGRGQRCELLLLGRRGAAPHAPSLPSRDHPTWLVCASLLPQDYLMRQLTRDRRGGQGTPDNIRNEQFSRDQLLPRALGSVTPRAPRLEVRERAPLLCHARPS</sequence>
<protein>
    <submittedName>
        <fullName evidence="10">TNR26 factor</fullName>
    </submittedName>
</protein>
<dbReference type="SUPFAM" id="SSF57586">
    <property type="entry name" value="TNF receptor-like"/>
    <property type="match status" value="2"/>
</dbReference>
<evidence type="ECO:0000256" key="6">
    <source>
        <dbReference type="ARBA" id="ARBA00023180"/>
    </source>
</evidence>
<dbReference type="OrthoDB" id="9417953at2759"/>
<evidence type="ECO:0000259" key="9">
    <source>
        <dbReference type="PROSITE" id="PS51379"/>
    </source>
</evidence>
<dbReference type="InterPro" id="IPR052491">
    <property type="entry name" value="TNFRSF10"/>
</dbReference>
<feature type="domain" description="TNFR-Cys" evidence="8">
    <location>
        <begin position="51"/>
        <end position="91"/>
    </location>
</feature>
<feature type="repeat" description="TNFR-Cys" evidence="7">
    <location>
        <begin position="51"/>
        <end position="91"/>
    </location>
</feature>
<dbReference type="GO" id="GO:0005886">
    <property type="term" value="C:plasma membrane"/>
    <property type="evidence" value="ECO:0007669"/>
    <property type="project" value="TreeGrafter"/>
</dbReference>
<dbReference type="PANTHER" id="PTHR46330">
    <property type="entry name" value="TUMOR NECROSIS FACTOR RECEPTOR SUPERFAMILY MEMBER 10B"/>
    <property type="match status" value="1"/>
</dbReference>
<evidence type="ECO:0000313" key="10">
    <source>
        <dbReference type="EMBL" id="NWR65428.1"/>
    </source>
</evidence>
<evidence type="ECO:0000256" key="4">
    <source>
        <dbReference type="ARBA" id="ARBA00023157"/>
    </source>
</evidence>
<keyword evidence="2" id="KW-0677">Repeat</keyword>
<dbReference type="GO" id="GO:0036462">
    <property type="term" value="P:TRAIL-activated apoptotic signaling pathway"/>
    <property type="evidence" value="ECO:0007669"/>
    <property type="project" value="TreeGrafter"/>
</dbReference>
<feature type="non-terminal residue" evidence="10">
    <location>
        <position position="1"/>
    </location>
</feature>
<feature type="disulfide bond" evidence="7">
    <location>
        <begin position="52"/>
        <end position="67"/>
    </location>
</feature>
<keyword evidence="6" id="KW-0325">Glycoprotein</keyword>
<feature type="repeat" description="TNFR-Cys" evidence="7">
    <location>
        <begin position="92"/>
        <end position="133"/>
    </location>
</feature>
<keyword evidence="5" id="KW-0675">Receptor</keyword>
<dbReference type="InterPro" id="IPR017896">
    <property type="entry name" value="4Fe4S_Fe-S-bd"/>
</dbReference>
<dbReference type="PROSITE" id="PS50050">
    <property type="entry name" value="TNFR_NGFR_2"/>
    <property type="match status" value="2"/>
</dbReference>
<dbReference type="SMART" id="SM00208">
    <property type="entry name" value="TNFR"/>
    <property type="match status" value="2"/>
</dbReference>
<evidence type="ECO:0000256" key="3">
    <source>
        <dbReference type="ARBA" id="ARBA00023136"/>
    </source>
</evidence>
<comment type="subcellular location">
    <subcellularLocation>
        <location evidence="1">Membrane</location>
    </subcellularLocation>
</comment>
<dbReference type="InterPro" id="IPR001368">
    <property type="entry name" value="TNFR/NGFR_Cys_rich_reg"/>
</dbReference>
<accession>A0A7K4Z343</accession>
<gene>
    <name evidence="10" type="primary">Tnfrsf26</name>
    <name evidence="10" type="ORF">BUCABY_R15790</name>
</gene>
<dbReference type="Gene3D" id="2.10.50.10">
    <property type="entry name" value="Tumor Necrosis Factor Receptor, subunit A, domain 2"/>
    <property type="match status" value="3"/>
</dbReference>
<comment type="caution">
    <text evidence="7">Lacks conserved residue(s) required for the propagation of feature annotation.</text>
</comment>
<name>A0A7K4Z343_BUCAB</name>
<feature type="domain" description="4Fe-4S ferredoxin-type" evidence="9">
    <location>
        <begin position="95"/>
        <end position="125"/>
    </location>
</feature>
<feature type="non-terminal residue" evidence="10">
    <location>
        <position position="255"/>
    </location>
</feature>
<proteinExistence type="predicted"/>
<dbReference type="AlphaFoldDB" id="A0A7K4Z343"/>
<reference evidence="10 11" key="1">
    <citation type="submission" date="2019-09" db="EMBL/GenBank/DDBJ databases">
        <title>Bird 10,000 Genomes (B10K) Project - Family phase.</title>
        <authorList>
            <person name="Zhang G."/>
        </authorList>
    </citation>
    <scope>NUCLEOTIDE SEQUENCE [LARGE SCALE GENOMIC DNA]</scope>
    <source>
        <strain evidence="10">B10K-DU-012-80</strain>
    </source>
</reference>
<evidence type="ECO:0000313" key="11">
    <source>
        <dbReference type="Proteomes" id="UP000551127"/>
    </source>
</evidence>
<feature type="disulfide bond" evidence="7">
    <location>
        <begin position="115"/>
        <end position="133"/>
    </location>
</feature>
<organism evidence="10 11">
    <name type="scientific">Bucorvus abyssinicus</name>
    <name type="common">Northern ground-hornbill</name>
    <name type="synonym">Abyssinian ground-hornbill</name>
    <dbReference type="NCBI Taxonomy" id="153643"/>
    <lineage>
        <taxon>Eukaryota</taxon>
        <taxon>Metazoa</taxon>
        <taxon>Chordata</taxon>
        <taxon>Craniata</taxon>
        <taxon>Vertebrata</taxon>
        <taxon>Euteleostomi</taxon>
        <taxon>Archelosauria</taxon>
        <taxon>Archosauria</taxon>
        <taxon>Dinosauria</taxon>
        <taxon>Saurischia</taxon>
        <taxon>Theropoda</taxon>
        <taxon>Coelurosauria</taxon>
        <taxon>Aves</taxon>
        <taxon>Neognathae</taxon>
        <taxon>Neoaves</taxon>
        <taxon>Telluraves</taxon>
        <taxon>Coraciimorphae</taxon>
        <taxon>Bucerotiformes</taxon>
        <taxon>Bucorvidae</taxon>
        <taxon>Bucorvus</taxon>
    </lineage>
</organism>
<dbReference type="Proteomes" id="UP000551127">
    <property type="component" value="Unassembled WGS sequence"/>
</dbReference>
<keyword evidence="3" id="KW-0472">Membrane</keyword>
<evidence type="ECO:0000259" key="8">
    <source>
        <dbReference type="PROSITE" id="PS50050"/>
    </source>
</evidence>
<feature type="disulfide bond" evidence="7">
    <location>
        <begin position="73"/>
        <end position="91"/>
    </location>
</feature>
<dbReference type="GO" id="GO:0009986">
    <property type="term" value="C:cell surface"/>
    <property type="evidence" value="ECO:0007669"/>
    <property type="project" value="TreeGrafter"/>
</dbReference>
<keyword evidence="4 7" id="KW-1015">Disulfide bond</keyword>
<keyword evidence="11" id="KW-1185">Reference proteome</keyword>
<feature type="disulfide bond" evidence="7">
    <location>
        <begin position="93"/>
        <end position="108"/>
    </location>
</feature>
<feature type="domain" description="TNFR-Cys" evidence="8">
    <location>
        <begin position="92"/>
        <end position="133"/>
    </location>
</feature>
<dbReference type="GO" id="GO:0043065">
    <property type="term" value="P:positive regulation of apoptotic process"/>
    <property type="evidence" value="ECO:0007669"/>
    <property type="project" value="TreeGrafter"/>
</dbReference>
<dbReference type="EMBL" id="VYZL01005080">
    <property type="protein sequence ID" value="NWR65428.1"/>
    <property type="molecule type" value="Genomic_DNA"/>
</dbReference>